<accession>A0A2T0S8L9</accession>
<organism evidence="1 2">
    <name type="scientific">Spirosoma oryzae</name>
    <dbReference type="NCBI Taxonomy" id="1469603"/>
    <lineage>
        <taxon>Bacteria</taxon>
        <taxon>Pseudomonadati</taxon>
        <taxon>Bacteroidota</taxon>
        <taxon>Cytophagia</taxon>
        <taxon>Cytophagales</taxon>
        <taxon>Cytophagaceae</taxon>
        <taxon>Spirosoma</taxon>
    </lineage>
</organism>
<comment type="caution">
    <text evidence="1">The sequence shown here is derived from an EMBL/GenBank/DDBJ whole genome shotgun (WGS) entry which is preliminary data.</text>
</comment>
<dbReference type="Proteomes" id="UP000238375">
    <property type="component" value="Unassembled WGS sequence"/>
</dbReference>
<reference evidence="1 2" key="1">
    <citation type="submission" date="2018-03" db="EMBL/GenBank/DDBJ databases">
        <title>Genomic Encyclopedia of Archaeal and Bacterial Type Strains, Phase II (KMG-II): from individual species to whole genera.</title>
        <authorList>
            <person name="Goeker M."/>
        </authorList>
    </citation>
    <scope>NUCLEOTIDE SEQUENCE [LARGE SCALE GENOMIC DNA]</scope>
    <source>
        <strain evidence="1 2">DSM 28354</strain>
    </source>
</reference>
<evidence type="ECO:0000313" key="2">
    <source>
        <dbReference type="Proteomes" id="UP000238375"/>
    </source>
</evidence>
<proteinExistence type="predicted"/>
<evidence type="ECO:0000313" key="1">
    <source>
        <dbReference type="EMBL" id="PRY29775.1"/>
    </source>
</evidence>
<keyword evidence="2" id="KW-1185">Reference proteome</keyword>
<sequence length="99" mass="11575">MKSEEYYTLDKLRHLVEIGQFGMPMEQDQYYVRILCPLGVIGIRPMSVCVDFWVERDGRAWVETNVPFTPTPNANFAKAIRWTVQQIVNQLTQPDIKQD</sequence>
<dbReference type="AlphaFoldDB" id="A0A2T0S8L9"/>
<dbReference type="EMBL" id="PVTE01000025">
    <property type="protein sequence ID" value="PRY29775.1"/>
    <property type="molecule type" value="Genomic_DNA"/>
</dbReference>
<gene>
    <name evidence="1" type="ORF">CLV58_12537</name>
</gene>
<name>A0A2T0S8L9_9BACT</name>
<protein>
    <submittedName>
        <fullName evidence="1">Uncharacterized protein</fullName>
    </submittedName>
</protein>